<dbReference type="GO" id="GO:0071770">
    <property type="term" value="P:DIM/DIP cell wall layer assembly"/>
    <property type="evidence" value="ECO:0007669"/>
    <property type="project" value="TreeGrafter"/>
</dbReference>
<dbReference type="RefSeq" id="WP_246060991.1">
    <property type="nucleotide sequence ID" value="NZ_BAAAPR010000018.1"/>
</dbReference>
<evidence type="ECO:0000313" key="4">
    <source>
        <dbReference type="Proteomes" id="UP000317893"/>
    </source>
</evidence>
<reference evidence="3 4" key="1">
    <citation type="submission" date="2019-06" db="EMBL/GenBank/DDBJ databases">
        <title>Sequencing the genomes of 1000 actinobacteria strains.</title>
        <authorList>
            <person name="Klenk H.-P."/>
        </authorList>
    </citation>
    <scope>NUCLEOTIDE SEQUENCE [LARGE SCALE GENOMIC DNA]</scope>
    <source>
        <strain evidence="3 4">DSM 18607</strain>
    </source>
</reference>
<organism evidence="3 4">
    <name type="scientific">Lapillicoccus jejuensis</name>
    <dbReference type="NCBI Taxonomy" id="402171"/>
    <lineage>
        <taxon>Bacteria</taxon>
        <taxon>Bacillati</taxon>
        <taxon>Actinomycetota</taxon>
        <taxon>Actinomycetes</taxon>
        <taxon>Micrococcales</taxon>
        <taxon>Intrasporangiaceae</taxon>
        <taxon>Lapillicoccus</taxon>
    </lineage>
</organism>
<keyword evidence="2 3" id="KW-0808">Transferase</keyword>
<dbReference type="Pfam" id="PF13578">
    <property type="entry name" value="Methyltransf_24"/>
    <property type="match status" value="1"/>
</dbReference>
<dbReference type="PANTHER" id="PTHR40048:SF1">
    <property type="entry name" value="RHAMNOSYL O-METHYLTRANSFERASE"/>
    <property type="match status" value="1"/>
</dbReference>
<sequence>MPLPAGLVRLLDDVPGFMPDDEGEALHAAASHALRPHRDRTGAPSVRTQRVGLEIGSYCGRSTVWLGDAARQAGAALVTLDHHRGSEEHQPGWEYHDTSLVDPETGRIDTLPHLRRTLRRAGLDDVVTVLVGTSSQVAAWWATSLDLLFVDGSHTEESARADFDGWAHHVRVGGTLLVHDVFPDPADGGQAPYHLYLRALQDGFVERSVTGSLRVLERVTEPVRG</sequence>
<protein>
    <submittedName>
        <fullName evidence="3">Methyltransferase family protein</fullName>
    </submittedName>
</protein>
<proteinExistence type="predicted"/>
<dbReference type="InterPro" id="IPR029063">
    <property type="entry name" value="SAM-dependent_MTases_sf"/>
</dbReference>
<dbReference type="Gene3D" id="3.40.50.150">
    <property type="entry name" value="Vaccinia Virus protein VP39"/>
    <property type="match status" value="1"/>
</dbReference>
<dbReference type="GO" id="GO:0032259">
    <property type="term" value="P:methylation"/>
    <property type="evidence" value="ECO:0007669"/>
    <property type="project" value="UniProtKB-KW"/>
</dbReference>
<name>A0A542DVI1_9MICO</name>
<dbReference type="EMBL" id="VFMN01000001">
    <property type="protein sequence ID" value="TQJ07066.1"/>
    <property type="molecule type" value="Genomic_DNA"/>
</dbReference>
<dbReference type="GO" id="GO:0008168">
    <property type="term" value="F:methyltransferase activity"/>
    <property type="evidence" value="ECO:0007669"/>
    <property type="project" value="UniProtKB-KW"/>
</dbReference>
<evidence type="ECO:0000313" key="3">
    <source>
        <dbReference type="EMBL" id="TQJ07066.1"/>
    </source>
</evidence>
<keyword evidence="1 3" id="KW-0489">Methyltransferase</keyword>
<dbReference type="AlphaFoldDB" id="A0A542DVI1"/>
<dbReference type="PANTHER" id="PTHR40048">
    <property type="entry name" value="RHAMNOSYL O-METHYLTRANSFERASE"/>
    <property type="match status" value="1"/>
</dbReference>
<gene>
    <name evidence="3" type="ORF">FB458_0113</name>
</gene>
<evidence type="ECO:0000256" key="2">
    <source>
        <dbReference type="ARBA" id="ARBA00022679"/>
    </source>
</evidence>
<dbReference type="SUPFAM" id="SSF53335">
    <property type="entry name" value="S-adenosyl-L-methionine-dependent methyltransferases"/>
    <property type="match status" value="1"/>
</dbReference>
<comment type="caution">
    <text evidence="3">The sequence shown here is derived from an EMBL/GenBank/DDBJ whole genome shotgun (WGS) entry which is preliminary data.</text>
</comment>
<dbReference type="Proteomes" id="UP000317893">
    <property type="component" value="Unassembled WGS sequence"/>
</dbReference>
<keyword evidence="4" id="KW-1185">Reference proteome</keyword>
<accession>A0A542DVI1</accession>
<evidence type="ECO:0000256" key="1">
    <source>
        <dbReference type="ARBA" id="ARBA00022603"/>
    </source>
</evidence>
<dbReference type="GO" id="GO:0005886">
    <property type="term" value="C:plasma membrane"/>
    <property type="evidence" value="ECO:0007669"/>
    <property type="project" value="TreeGrafter"/>
</dbReference>